<proteinExistence type="predicted"/>
<dbReference type="PANTHER" id="PTHR30514:SF1">
    <property type="entry name" value="HTH-TYPE TRANSCRIPTIONAL REGULATOR HEXR-RELATED"/>
    <property type="match status" value="1"/>
</dbReference>
<evidence type="ECO:0000259" key="4">
    <source>
        <dbReference type="PROSITE" id="PS51071"/>
    </source>
</evidence>
<dbReference type="InterPro" id="IPR001347">
    <property type="entry name" value="SIS_dom"/>
</dbReference>
<dbReference type="GO" id="GO:1901135">
    <property type="term" value="P:carbohydrate derivative metabolic process"/>
    <property type="evidence" value="ECO:0007669"/>
    <property type="project" value="InterPro"/>
</dbReference>
<dbReference type="SUPFAM" id="SSF53697">
    <property type="entry name" value="SIS domain"/>
    <property type="match status" value="1"/>
</dbReference>
<protein>
    <submittedName>
        <fullName evidence="6">MurR/RpiR family transcriptional regulator</fullName>
    </submittedName>
</protein>
<name>A0A926E335_9FIRM</name>
<dbReference type="Gene3D" id="3.40.50.10490">
    <property type="entry name" value="Glucose-6-phosphate isomerase like protein, domain 1"/>
    <property type="match status" value="1"/>
</dbReference>
<dbReference type="InterPro" id="IPR047640">
    <property type="entry name" value="RpiR-like"/>
</dbReference>
<keyword evidence="3" id="KW-0804">Transcription</keyword>
<dbReference type="PANTHER" id="PTHR30514">
    <property type="entry name" value="GLUCOKINASE"/>
    <property type="match status" value="1"/>
</dbReference>
<dbReference type="Gene3D" id="1.10.10.10">
    <property type="entry name" value="Winged helix-like DNA-binding domain superfamily/Winged helix DNA-binding domain"/>
    <property type="match status" value="1"/>
</dbReference>
<feature type="domain" description="SIS" evidence="5">
    <location>
        <begin position="125"/>
        <end position="265"/>
    </location>
</feature>
<keyword evidence="2" id="KW-0238">DNA-binding</keyword>
<dbReference type="InterPro" id="IPR035472">
    <property type="entry name" value="RpiR-like_SIS"/>
</dbReference>
<comment type="caution">
    <text evidence="6">The sequence shown here is derived from an EMBL/GenBank/DDBJ whole genome shotgun (WGS) entry which is preliminary data.</text>
</comment>
<dbReference type="RefSeq" id="WP_249296083.1">
    <property type="nucleotide sequence ID" value="NZ_JACRSV010000004.1"/>
</dbReference>
<keyword evidence="7" id="KW-1185">Reference proteome</keyword>
<gene>
    <name evidence="6" type="ORF">H8710_12035</name>
</gene>
<dbReference type="GO" id="GO:0003677">
    <property type="term" value="F:DNA binding"/>
    <property type="evidence" value="ECO:0007669"/>
    <property type="project" value="UniProtKB-KW"/>
</dbReference>
<keyword evidence="1" id="KW-0805">Transcription regulation</keyword>
<evidence type="ECO:0000313" key="6">
    <source>
        <dbReference type="EMBL" id="MBC8560794.1"/>
    </source>
</evidence>
<dbReference type="Pfam" id="PF01418">
    <property type="entry name" value="HTH_6"/>
    <property type="match status" value="1"/>
</dbReference>
<evidence type="ECO:0000256" key="2">
    <source>
        <dbReference type="ARBA" id="ARBA00023125"/>
    </source>
</evidence>
<dbReference type="PROSITE" id="PS51071">
    <property type="entry name" value="HTH_RPIR"/>
    <property type="match status" value="1"/>
</dbReference>
<dbReference type="Proteomes" id="UP000610760">
    <property type="component" value="Unassembled WGS sequence"/>
</dbReference>
<organism evidence="6 7">
    <name type="scientific">Fumia xinanensis</name>
    <dbReference type="NCBI Taxonomy" id="2763659"/>
    <lineage>
        <taxon>Bacteria</taxon>
        <taxon>Bacillati</taxon>
        <taxon>Bacillota</taxon>
        <taxon>Clostridia</taxon>
        <taxon>Eubacteriales</taxon>
        <taxon>Oscillospiraceae</taxon>
        <taxon>Fumia</taxon>
    </lineage>
</organism>
<dbReference type="InterPro" id="IPR036388">
    <property type="entry name" value="WH-like_DNA-bd_sf"/>
</dbReference>
<evidence type="ECO:0000259" key="5">
    <source>
        <dbReference type="PROSITE" id="PS51464"/>
    </source>
</evidence>
<evidence type="ECO:0000313" key="7">
    <source>
        <dbReference type="Proteomes" id="UP000610760"/>
    </source>
</evidence>
<dbReference type="InterPro" id="IPR046348">
    <property type="entry name" value="SIS_dom_sf"/>
</dbReference>
<dbReference type="AlphaFoldDB" id="A0A926E335"/>
<sequence>MSGTLLRIQKCRENFSPSEQRVANYVLEHAGNIVGLPVAELAEHSGSNRAAVVRFCKRMGFEGYRDFTLALAAELAVEQNREKRESADILPGDSVETILQSICANSIQSIQDSCTLLRPSDVQLASDLLIKAKKIDFYGIGASQLAAQDAQYKFMRINKNCTAYPDGHLQLTSASLLSEEDVAVAISWSGETKDVVEAASMAKSKGAAVITITQYGKNRLSQCGDIAFQLTSPETTIRIGAMSSRIAQLTLIDILFSCAVSKEPQNIDRYLKQTRPVGKKKRYQK</sequence>
<dbReference type="InterPro" id="IPR009057">
    <property type="entry name" value="Homeodomain-like_sf"/>
</dbReference>
<dbReference type="InterPro" id="IPR000281">
    <property type="entry name" value="HTH_RpiR"/>
</dbReference>
<feature type="domain" description="HTH rpiR-type" evidence="4">
    <location>
        <begin position="2"/>
        <end position="78"/>
    </location>
</feature>
<dbReference type="PROSITE" id="PS51464">
    <property type="entry name" value="SIS"/>
    <property type="match status" value="1"/>
</dbReference>
<dbReference type="Pfam" id="PF01380">
    <property type="entry name" value="SIS"/>
    <property type="match status" value="1"/>
</dbReference>
<dbReference type="CDD" id="cd05013">
    <property type="entry name" value="SIS_RpiR"/>
    <property type="match status" value="1"/>
</dbReference>
<accession>A0A926E335</accession>
<reference evidence="6" key="1">
    <citation type="submission" date="2020-08" db="EMBL/GenBank/DDBJ databases">
        <title>Genome public.</title>
        <authorList>
            <person name="Liu C."/>
            <person name="Sun Q."/>
        </authorList>
    </citation>
    <scope>NUCLEOTIDE SEQUENCE</scope>
    <source>
        <strain evidence="6">NSJ-33</strain>
    </source>
</reference>
<dbReference type="GO" id="GO:0003700">
    <property type="term" value="F:DNA-binding transcription factor activity"/>
    <property type="evidence" value="ECO:0007669"/>
    <property type="project" value="InterPro"/>
</dbReference>
<dbReference type="EMBL" id="JACRSV010000004">
    <property type="protein sequence ID" value="MBC8560794.1"/>
    <property type="molecule type" value="Genomic_DNA"/>
</dbReference>
<dbReference type="SUPFAM" id="SSF46689">
    <property type="entry name" value="Homeodomain-like"/>
    <property type="match status" value="1"/>
</dbReference>
<evidence type="ECO:0000256" key="3">
    <source>
        <dbReference type="ARBA" id="ARBA00023163"/>
    </source>
</evidence>
<evidence type="ECO:0000256" key="1">
    <source>
        <dbReference type="ARBA" id="ARBA00023015"/>
    </source>
</evidence>
<dbReference type="GO" id="GO:0097367">
    <property type="term" value="F:carbohydrate derivative binding"/>
    <property type="evidence" value="ECO:0007669"/>
    <property type="project" value="InterPro"/>
</dbReference>